<dbReference type="PANTHER" id="PTHR21261">
    <property type="entry name" value="BEAT PROTEIN"/>
    <property type="match status" value="1"/>
</dbReference>
<dbReference type="eggNOG" id="ENOG502RZ5V">
    <property type="taxonomic scope" value="Eukaryota"/>
</dbReference>
<dbReference type="PhylomeDB" id="B3P7A8"/>
<dbReference type="EMBL" id="CH954182">
    <property type="protein sequence ID" value="EDV53997.1"/>
    <property type="molecule type" value="Genomic_DNA"/>
</dbReference>
<protein>
    <submittedName>
        <fullName evidence="3">GG11210</fullName>
    </submittedName>
</protein>
<keyword evidence="4" id="KW-1185">Reference proteome</keyword>
<feature type="compositionally biased region" description="Basic and acidic residues" evidence="1">
    <location>
        <begin position="180"/>
        <end position="193"/>
    </location>
</feature>
<feature type="region of interest" description="Disordered" evidence="1">
    <location>
        <begin position="335"/>
        <end position="360"/>
    </location>
</feature>
<organism evidence="3 4">
    <name type="scientific">Drosophila erecta</name>
    <name type="common">Fruit fly</name>
    <dbReference type="NCBI Taxonomy" id="7220"/>
    <lineage>
        <taxon>Eukaryota</taxon>
        <taxon>Metazoa</taxon>
        <taxon>Ecdysozoa</taxon>
        <taxon>Arthropoda</taxon>
        <taxon>Hexapoda</taxon>
        <taxon>Insecta</taxon>
        <taxon>Pterygota</taxon>
        <taxon>Neoptera</taxon>
        <taxon>Endopterygota</taxon>
        <taxon>Diptera</taxon>
        <taxon>Brachycera</taxon>
        <taxon>Muscomorpha</taxon>
        <taxon>Ephydroidea</taxon>
        <taxon>Drosophilidae</taxon>
        <taxon>Drosophila</taxon>
        <taxon>Sophophora</taxon>
    </lineage>
</organism>
<dbReference type="Proteomes" id="UP000008711">
    <property type="component" value="Unassembled WGS sequence"/>
</dbReference>
<dbReference type="AlphaFoldDB" id="B3P7A8"/>
<dbReference type="OrthoDB" id="6415662at2759"/>
<evidence type="ECO:0000313" key="4">
    <source>
        <dbReference type="Proteomes" id="UP000008711"/>
    </source>
</evidence>
<feature type="compositionally biased region" description="Acidic residues" evidence="1">
    <location>
        <begin position="194"/>
        <end position="209"/>
    </location>
</feature>
<evidence type="ECO:0000259" key="2">
    <source>
        <dbReference type="PROSITE" id="PS50835"/>
    </source>
</evidence>
<feature type="domain" description="Ig-like" evidence="2">
    <location>
        <begin position="215"/>
        <end position="280"/>
    </location>
</feature>
<dbReference type="GO" id="GO:0007416">
    <property type="term" value="P:synapse assembly"/>
    <property type="evidence" value="ECO:0007669"/>
    <property type="project" value="EnsemblMetazoa"/>
</dbReference>
<proteinExistence type="predicted"/>
<dbReference type="OMA" id="FHYPDGE"/>
<feature type="compositionally biased region" description="Basic residues" evidence="1">
    <location>
        <begin position="91"/>
        <end position="106"/>
    </location>
</feature>
<reference evidence="3 4" key="1">
    <citation type="journal article" date="2007" name="Nature">
        <title>Evolution of genes and genomes on the Drosophila phylogeny.</title>
        <authorList>
            <consortium name="Drosophila 12 Genomes Consortium"/>
            <person name="Clark A.G."/>
            <person name="Eisen M.B."/>
            <person name="Smith D.R."/>
            <person name="Bergman C.M."/>
            <person name="Oliver B."/>
            <person name="Markow T.A."/>
            <person name="Kaufman T.C."/>
            <person name="Kellis M."/>
            <person name="Gelbart W."/>
            <person name="Iyer V.N."/>
            <person name="Pollard D.A."/>
            <person name="Sackton T.B."/>
            <person name="Larracuente A.M."/>
            <person name="Singh N.D."/>
            <person name="Abad J.P."/>
            <person name="Abt D.N."/>
            <person name="Adryan B."/>
            <person name="Aguade M."/>
            <person name="Akashi H."/>
            <person name="Anderson W.W."/>
            <person name="Aquadro C.F."/>
            <person name="Ardell D.H."/>
            <person name="Arguello R."/>
            <person name="Artieri C.G."/>
            <person name="Barbash D.A."/>
            <person name="Barker D."/>
            <person name="Barsanti P."/>
            <person name="Batterham P."/>
            <person name="Batzoglou S."/>
            <person name="Begun D."/>
            <person name="Bhutkar A."/>
            <person name="Blanco E."/>
            <person name="Bosak S.A."/>
            <person name="Bradley R.K."/>
            <person name="Brand A.D."/>
            <person name="Brent M.R."/>
            <person name="Brooks A.N."/>
            <person name="Brown R.H."/>
            <person name="Butlin R.K."/>
            <person name="Caggese C."/>
            <person name="Calvi B.R."/>
            <person name="Bernardo de Carvalho A."/>
            <person name="Caspi A."/>
            <person name="Castrezana S."/>
            <person name="Celniker S.E."/>
            <person name="Chang J.L."/>
            <person name="Chapple C."/>
            <person name="Chatterji S."/>
            <person name="Chinwalla A."/>
            <person name="Civetta A."/>
            <person name="Clifton S.W."/>
            <person name="Comeron J.M."/>
            <person name="Costello J.C."/>
            <person name="Coyne J.A."/>
            <person name="Daub J."/>
            <person name="David R.G."/>
            <person name="Delcher A.L."/>
            <person name="Delehaunty K."/>
            <person name="Do C.B."/>
            <person name="Ebling H."/>
            <person name="Edwards K."/>
            <person name="Eickbush T."/>
            <person name="Evans J.D."/>
            <person name="Filipski A."/>
            <person name="Findeiss S."/>
            <person name="Freyhult E."/>
            <person name="Fulton L."/>
            <person name="Fulton R."/>
            <person name="Garcia A.C."/>
            <person name="Gardiner A."/>
            <person name="Garfield D.A."/>
            <person name="Garvin B.E."/>
            <person name="Gibson G."/>
            <person name="Gilbert D."/>
            <person name="Gnerre S."/>
            <person name="Godfrey J."/>
            <person name="Good R."/>
            <person name="Gotea V."/>
            <person name="Gravely B."/>
            <person name="Greenberg A.J."/>
            <person name="Griffiths-Jones S."/>
            <person name="Gross S."/>
            <person name="Guigo R."/>
            <person name="Gustafson E.A."/>
            <person name="Haerty W."/>
            <person name="Hahn M.W."/>
            <person name="Halligan D.L."/>
            <person name="Halpern A.L."/>
            <person name="Halter G.M."/>
            <person name="Han M.V."/>
            <person name="Heger A."/>
            <person name="Hillier L."/>
            <person name="Hinrichs A.S."/>
            <person name="Holmes I."/>
            <person name="Hoskins R.A."/>
            <person name="Hubisz M.J."/>
            <person name="Hultmark D."/>
            <person name="Huntley M.A."/>
            <person name="Jaffe D.B."/>
            <person name="Jagadeeshan S."/>
            <person name="Jeck W.R."/>
            <person name="Johnson J."/>
            <person name="Jones C.D."/>
            <person name="Jordan W.C."/>
            <person name="Karpen G.H."/>
            <person name="Kataoka E."/>
            <person name="Keightley P.D."/>
            <person name="Kheradpour P."/>
            <person name="Kirkness E.F."/>
            <person name="Koerich L.B."/>
            <person name="Kristiansen K."/>
            <person name="Kudrna D."/>
            <person name="Kulathinal R.J."/>
            <person name="Kumar S."/>
            <person name="Kwok R."/>
            <person name="Lander E."/>
            <person name="Langley C.H."/>
            <person name="Lapoint R."/>
            <person name="Lazzaro B.P."/>
            <person name="Lee S.J."/>
            <person name="Levesque L."/>
            <person name="Li R."/>
            <person name="Lin C.F."/>
            <person name="Lin M.F."/>
            <person name="Lindblad-Toh K."/>
            <person name="Llopart A."/>
            <person name="Long M."/>
            <person name="Low L."/>
            <person name="Lozovsky E."/>
            <person name="Lu J."/>
            <person name="Luo M."/>
            <person name="Machado C.A."/>
            <person name="Makalowski W."/>
            <person name="Marzo M."/>
            <person name="Matsuda M."/>
            <person name="Matzkin L."/>
            <person name="McAllister B."/>
            <person name="McBride C.S."/>
            <person name="McKernan B."/>
            <person name="McKernan K."/>
            <person name="Mendez-Lago M."/>
            <person name="Minx P."/>
            <person name="Mollenhauer M.U."/>
            <person name="Montooth K."/>
            <person name="Mount S.M."/>
            <person name="Mu X."/>
            <person name="Myers E."/>
            <person name="Negre B."/>
            <person name="Newfeld S."/>
            <person name="Nielsen R."/>
            <person name="Noor M.A."/>
            <person name="O'Grady P."/>
            <person name="Pachter L."/>
            <person name="Papaceit M."/>
            <person name="Parisi M.J."/>
            <person name="Parisi M."/>
            <person name="Parts L."/>
            <person name="Pedersen J.S."/>
            <person name="Pesole G."/>
            <person name="Phillippy A.M."/>
            <person name="Ponting C.P."/>
            <person name="Pop M."/>
            <person name="Porcelli D."/>
            <person name="Powell J.R."/>
            <person name="Prohaska S."/>
            <person name="Pruitt K."/>
            <person name="Puig M."/>
            <person name="Quesneville H."/>
            <person name="Ram K.R."/>
            <person name="Rand D."/>
            <person name="Rasmussen M.D."/>
            <person name="Reed L.K."/>
            <person name="Reenan R."/>
            <person name="Reily A."/>
            <person name="Remington K.A."/>
            <person name="Rieger T.T."/>
            <person name="Ritchie M.G."/>
            <person name="Robin C."/>
            <person name="Rogers Y.H."/>
            <person name="Rohde C."/>
            <person name="Rozas J."/>
            <person name="Rubenfield M.J."/>
            <person name="Ruiz A."/>
            <person name="Russo S."/>
            <person name="Salzberg S.L."/>
            <person name="Sanchez-Gracia A."/>
            <person name="Saranga D.J."/>
            <person name="Sato H."/>
            <person name="Schaeffer S.W."/>
            <person name="Schatz M.C."/>
            <person name="Schlenke T."/>
            <person name="Schwartz R."/>
            <person name="Segarra C."/>
            <person name="Singh R.S."/>
            <person name="Sirot L."/>
            <person name="Sirota M."/>
            <person name="Sisneros N.B."/>
            <person name="Smith C.D."/>
            <person name="Smith T.F."/>
            <person name="Spieth J."/>
            <person name="Stage D.E."/>
            <person name="Stark A."/>
            <person name="Stephan W."/>
            <person name="Strausberg R.L."/>
            <person name="Strempel S."/>
            <person name="Sturgill D."/>
            <person name="Sutton G."/>
            <person name="Sutton G.G."/>
            <person name="Tao W."/>
            <person name="Teichmann S."/>
            <person name="Tobari Y.N."/>
            <person name="Tomimura Y."/>
            <person name="Tsolas J.M."/>
            <person name="Valente V.L."/>
            <person name="Venter E."/>
            <person name="Venter J.C."/>
            <person name="Vicario S."/>
            <person name="Vieira F.G."/>
            <person name="Vilella A.J."/>
            <person name="Villasante A."/>
            <person name="Walenz B."/>
            <person name="Wang J."/>
            <person name="Wasserman M."/>
            <person name="Watts T."/>
            <person name="Wilson D."/>
            <person name="Wilson R.K."/>
            <person name="Wing R.A."/>
            <person name="Wolfner M.F."/>
            <person name="Wong A."/>
            <person name="Wong G.K."/>
            <person name="Wu C.I."/>
            <person name="Wu G."/>
            <person name="Yamamoto D."/>
            <person name="Yang H.P."/>
            <person name="Yang S.P."/>
            <person name="Yorke J.A."/>
            <person name="Yoshida K."/>
            <person name="Zdobnov E."/>
            <person name="Zhang P."/>
            <person name="Zhang Y."/>
            <person name="Zimin A.V."/>
            <person name="Baldwin J."/>
            <person name="Abdouelleil A."/>
            <person name="Abdulkadir J."/>
            <person name="Abebe A."/>
            <person name="Abera B."/>
            <person name="Abreu J."/>
            <person name="Acer S.C."/>
            <person name="Aftuck L."/>
            <person name="Alexander A."/>
            <person name="An P."/>
            <person name="Anderson E."/>
            <person name="Anderson S."/>
            <person name="Arachi H."/>
            <person name="Azer M."/>
            <person name="Bachantsang P."/>
            <person name="Barry A."/>
            <person name="Bayul T."/>
            <person name="Berlin A."/>
            <person name="Bessette D."/>
            <person name="Bloom T."/>
            <person name="Blye J."/>
            <person name="Boguslavskiy L."/>
            <person name="Bonnet C."/>
            <person name="Boukhgalter B."/>
            <person name="Bourzgui I."/>
            <person name="Brown A."/>
            <person name="Cahill P."/>
            <person name="Channer S."/>
            <person name="Cheshatsang Y."/>
            <person name="Chuda L."/>
            <person name="Citroen M."/>
            <person name="Collymore A."/>
            <person name="Cooke P."/>
            <person name="Costello M."/>
            <person name="D'Aco K."/>
            <person name="Daza R."/>
            <person name="De Haan G."/>
            <person name="DeGray S."/>
            <person name="DeMaso C."/>
            <person name="Dhargay N."/>
            <person name="Dooley K."/>
            <person name="Dooley E."/>
            <person name="Doricent M."/>
            <person name="Dorje P."/>
            <person name="Dorjee K."/>
            <person name="Dupes A."/>
            <person name="Elong R."/>
            <person name="Falk J."/>
            <person name="Farina A."/>
            <person name="Faro S."/>
            <person name="Ferguson D."/>
            <person name="Fisher S."/>
            <person name="Foley C.D."/>
            <person name="Franke A."/>
            <person name="Friedrich D."/>
            <person name="Gadbois L."/>
            <person name="Gearin G."/>
            <person name="Gearin C.R."/>
            <person name="Giannoukos G."/>
            <person name="Goode T."/>
            <person name="Graham J."/>
            <person name="Grandbois E."/>
            <person name="Grewal S."/>
            <person name="Gyaltsen K."/>
            <person name="Hafez N."/>
            <person name="Hagos B."/>
            <person name="Hall J."/>
            <person name="Henson C."/>
            <person name="Hollinger A."/>
            <person name="Honan T."/>
            <person name="Huard M.D."/>
            <person name="Hughes L."/>
            <person name="Hurhula B."/>
            <person name="Husby M.E."/>
            <person name="Kamat A."/>
            <person name="Kanga B."/>
            <person name="Kashin S."/>
            <person name="Khazanovich D."/>
            <person name="Kisner P."/>
            <person name="Lance K."/>
            <person name="Lara M."/>
            <person name="Lee W."/>
            <person name="Lennon N."/>
            <person name="Letendre F."/>
            <person name="LeVine R."/>
            <person name="Lipovsky A."/>
            <person name="Liu X."/>
            <person name="Liu J."/>
            <person name="Liu S."/>
            <person name="Lokyitsang T."/>
            <person name="Lokyitsang Y."/>
            <person name="Lubonja R."/>
            <person name="Lui A."/>
            <person name="MacDonald P."/>
            <person name="Magnisalis V."/>
            <person name="Maru K."/>
            <person name="Matthews C."/>
            <person name="McCusker W."/>
            <person name="McDonough S."/>
            <person name="Mehta T."/>
            <person name="Meldrim J."/>
            <person name="Meneus L."/>
            <person name="Mihai O."/>
            <person name="Mihalev A."/>
            <person name="Mihova T."/>
            <person name="Mittelman R."/>
            <person name="Mlenga V."/>
            <person name="Montmayeur A."/>
            <person name="Mulrain L."/>
            <person name="Navidi A."/>
            <person name="Naylor J."/>
            <person name="Negash T."/>
            <person name="Nguyen T."/>
            <person name="Nguyen N."/>
            <person name="Nicol R."/>
            <person name="Norbu C."/>
            <person name="Norbu N."/>
            <person name="Novod N."/>
            <person name="O'Neill B."/>
            <person name="Osman S."/>
            <person name="Markiewicz E."/>
            <person name="Oyono O.L."/>
            <person name="Patti C."/>
            <person name="Phunkhang P."/>
            <person name="Pierre F."/>
            <person name="Priest M."/>
            <person name="Raghuraman S."/>
            <person name="Rege F."/>
            <person name="Reyes R."/>
            <person name="Rise C."/>
            <person name="Rogov P."/>
            <person name="Ross K."/>
            <person name="Ryan E."/>
            <person name="Settipalli S."/>
            <person name="Shea T."/>
            <person name="Sherpa N."/>
            <person name="Shi L."/>
            <person name="Shih D."/>
            <person name="Sparrow T."/>
            <person name="Spaulding J."/>
            <person name="Stalker J."/>
            <person name="Stange-Thomann N."/>
            <person name="Stavropoulos S."/>
            <person name="Stone C."/>
            <person name="Strader C."/>
            <person name="Tesfaye S."/>
            <person name="Thomson T."/>
            <person name="Thoulutsang Y."/>
            <person name="Thoulutsang D."/>
            <person name="Topham K."/>
            <person name="Topping I."/>
            <person name="Tsamla T."/>
            <person name="Vassiliev H."/>
            <person name="Vo A."/>
            <person name="Wangchuk T."/>
            <person name="Wangdi T."/>
            <person name="Weiand M."/>
            <person name="Wilkinson J."/>
            <person name="Wilson A."/>
            <person name="Yadav S."/>
            <person name="Young G."/>
            <person name="Yu Q."/>
            <person name="Zembek L."/>
            <person name="Zhong D."/>
            <person name="Zimmer A."/>
            <person name="Zwirko Z."/>
            <person name="Jaffe D.B."/>
            <person name="Alvarez P."/>
            <person name="Brockman W."/>
            <person name="Butler J."/>
            <person name="Chin C."/>
            <person name="Gnerre S."/>
            <person name="Grabherr M."/>
            <person name="Kleber M."/>
            <person name="Mauceli E."/>
            <person name="MacCallum I."/>
        </authorList>
    </citation>
    <scope>NUCLEOTIDE SEQUENCE [LARGE SCALE GENOMIC DNA]</scope>
    <source>
        <strain evidence="3 4">TSC#14021-0224.01</strain>
    </source>
</reference>
<feature type="region of interest" description="Disordered" evidence="1">
    <location>
        <begin position="58"/>
        <end position="139"/>
    </location>
</feature>
<dbReference type="KEGG" id="der:6554303"/>
<sequence length="499" mass="56009">MKYTSDTRIIVFICCLLQGFAAGLRMIKVSIPAYKLRGESAFLECQYELNRTHHTVTGLQSHSDHAHGHQTHAGEFHYPDGEALEDERSAYRSRMRQNQRQHGQRPRQREPIAMRQYQSQQGHQQLPAPPEKSPYGHSVYRGSAASGYLGAAHVGASTHSGSVSVSNGYNNGGPAPYMPDFDRADSFDDSHDREEEEEDEDEEEQPEEGEALYAIKWYKDNEEFYRYVPKARPPKTSYRVDGVRVIEELSDASRVLLRGLTLNSTGLYRCEVSAEAPNFSSVQGEGRMDIVFLPRDGPHIRGPQYQYQIGEYLYLNCTSGKSHPASHLQWFVNEQPSDSETETKTETEAATPTPNPAWNTKASPQAFARRVPDTPIAGPVSVSLLIRRILDEHYLHKYNDIVHKHGLITSTLGLQLPLEPRHFHEGDMRVKCLASISPVLWKGGKESVLQRRPGIIDNREAMLLVKGAAGHSESSLLRTLTIAIILARTGQWLLGAELT</sequence>
<feature type="compositionally biased region" description="Low complexity" evidence="1">
    <location>
        <begin position="348"/>
        <end position="360"/>
    </location>
</feature>
<dbReference type="GO" id="GO:0004895">
    <property type="term" value="F:cell adhesion receptor activity"/>
    <property type="evidence" value="ECO:0007669"/>
    <property type="project" value="EnsemblMetazoa"/>
</dbReference>
<gene>
    <name evidence="3" type="primary">Dere\GG11210</name>
    <name evidence="3" type="ORF">Dere_GG11210</name>
</gene>
<dbReference type="PROSITE" id="PS50835">
    <property type="entry name" value="IG_LIKE"/>
    <property type="match status" value="1"/>
</dbReference>
<evidence type="ECO:0000256" key="1">
    <source>
        <dbReference type="SAM" id="MobiDB-lite"/>
    </source>
</evidence>
<reference evidence="3 4" key="2">
    <citation type="journal article" date="2008" name="Bioinformatics">
        <title>Assembly reconciliation.</title>
        <authorList>
            <person name="Zimin A.V."/>
            <person name="Smith D.R."/>
            <person name="Sutton G."/>
            <person name="Yorke J.A."/>
        </authorList>
    </citation>
    <scope>NUCLEOTIDE SEQUENCE [LARGE SCALE GENOMIC DNA]</scope>
    <source>
        <strain evidence="3 4">TSC#14021-0224.01</strain>
    </source>
</reference>
<dbReference type="GO" id="GO:0045211">
    <property type="term" value="C:postsynaptic membrane"/>
    <property type="evidence" value="ECO:0007669"/>
    <property type="project" value="EnsemblMetazoa"/>
</dbReference>
<feature type="compositionally biased region" description="Basic and acidic residues" evidence="1">
    <location>
        <begin position="62"/>
        <end position="90"/>
    </location>
</feature>
<dbReference type="InterPro" id="IPR007110">
    <property type="entry name" value="Ig-like_dom"/>
</dbReference>
<evidence type="ECO:0000313" key="3">
    <source>
        <dbReference type="EMBL" id="EDV53997.1"/>
    </source>
</evidence>
<name>B3P7A8_DROER</name>
<feature type="region of interest" description="Disordered" evidence="1">
    <location>
        <begin position="165"/>
        <end position="209"/>
    </location>
</feature>
<dbReference type="PANTHER" id="PTHR21261:SF14">
    <property type="entry name" value="BEATEN PATH IV, ISOFORM B"/>
    <property type="match status" value="1"/>
</dbReference>
<accession>B3P7A8</accession>
<dbReference type="HOGENOM" id="CLU_046048_0_3_1"/>